<organism evidence="3 4">
    <name type="scientific">Pseudonocardia parietis</name>
    <dbReference type="NCBI Taxonomy" id="570936"/>
    <lineage>
        <taxon>Bacteria</taxon>
        <taxon>Bacillati</taxon>
        <taxon>Actinomycetota</taxon>
        <taxon>Actinomycetes</taxon>
        <taxon>Pseudonocardiales</taxon>
        <taxon>Pseudonocardiaceae</taxon>
        <taxon>Pseudonocardia</taxon>
    </lineage>
</organism>
<proteinExistence type="predicted"/>
<dbReference type="Proteomes" id="UP001519295">
    <property type="component" value="Unassembled WGS sequence"/>
</dbReference>
<feature type="transmembrane region" description="Helical" evidence="2">
    <location>
        <begin position="166"/>
        <end position="186"/>
    </location>
</feature>
<evidence type="ECO:0000256" key="2">
    <source>
        <dbReference type="SAM" id="Phobius"/>
    </source>
</evidence>
<evidence type="ECO:0000313" key="3">
    <source>
        <dbReference type="EMBL" id="MBP2368108.1"/>
    </source>
</evidence>
<evidence type="ECO:0008006" key="5">
    <source>
        <dbReference type="Google" id="ProtNLM"/>
    </source>
</evidence>
<sequence length="261" mass="27514">MTVAVTGIRLLPLWMLVAFLVTFVATRLITRAIRLGRGPFRDTSIGGVHVHHQVYGIFLLLVAGAAEFTWRPGPPVDAVLAVLFGIGAALTLDEFALWLRLDDVYWTAEGRRSVDAVLVAAVLGVALALGADPIGDDPGSPSWVVAGTVGSGLAVAVVAILKGRTALGLIGVLLPVIALVGALRLARPDSFWARRFYPAGSRRARRSQRRFPPGHRTCWDRLVDLIAVVPAPSATNEGTGGDRTVPPADPGRSAGQDTAGP</sequence>
<dbReference type="EMBL" id="JAGINU010000001">
    <property type="protein sequence ID" value="MBP2368108.1"/>
    <property type="molecule type" value="Genomic_DNA"/>
</dbReference>
<keyword evidence="2" id="KW-1133">Transmembrane helix</keyword>
<feature type="transmembrane region" description="Helical" evidence="2">
    <location>
        <begin position="78"/>
        <end position="101"/>
    </location>
</feature>
<evidence type="ECO:0000256" key="1">
    <source>
        <dbReference type="SAM" id="MobiDB-lite"/>
    </source>
</evidence>
<dbReference type="RefSeq" id="WP_210028351.1">
    <property type="nucleotide sequence ID" value="NZ_JAGINU010000001.1"/>
</dbReference>
<feature type="transmembrane region" description="Helical" evidence="2">
    <location>
        <begin position="113"/>
        <end position="131"/>
    </location>
</feature>
<evidence type="ECO:0000313" key="4">
    <source>
        <dbReference type="Proteomes" id="UP001519295"/>
    </source>
</evidence>
<gene>
    <name evidence="3" type="ORF">JOF36_003804</name>
</gene>
<keyword evidence="2" id="KW-0472">Membrane</keyword>
<reference evidence="3 4" key="1">
    <citation type="submission" date="2021-03" db="EMBL/GenBank/DDBJ databases">
        <title>Sequencing the genomes of 1000 actinobacteria strains.</title>
        <authorList>
            <person name="Klenk H.-P."/>
        </authorList>
    </citation>
    <scope>NUCLEOTIDE SEQUENCE [LARGE SCALE GENOMIC DNA]</scope>
    <source>
        <strain evidence="3 4">DSM 45256</strain>
    </source>
</reference>
<comment type="caution">
    <text evidence="3">The sequence shown here is derived from an EMBL/GenBank/DDBJ whole genome shotgun (WGS) entry which is preliminary data.</text>
</comment>
<protein>
    <recommendedName>
        <fullName evidence="5">Integral membrane protein</fullName>
    </recommendedName>
</protein>
<feature type="transmembrane region" description="Helical" evidence="2">
    <location>
        <begin position="143"/>
        <end position="161"/>
    </location>
</feature>
<keyword evidence="2" id="KW-0812">Transmembrane</keyword>
<name>A0ABS4VWK7_9PSEU</name>
<feature type="region of interest" description="Disordered" evidence="1">
    <location>
        <begin position="233"/>
        <end position="261"/>
    </location>
</feature>
<keyword evidence="4" id="KW-1185">Reference proteome</keyword>
<feature type="transmembrane region" description="Helical" evidence="2">
    <location>
        <begin position="12"/>
        <end position="33"/>
    </location>
</feature>
<feature type="transmembrane region" description="Helical" evidence="2">
    <location>
        <begin position="54"/>
        <end position="72"/>
    </location>
</feature>
<accession>A0ABS4VWK7</accession>